<dbReference type="RefSeq" id="WP_169452577.1">
    <property type="nucleotide sequence ID" value="NZ_CP051774.1"/>
</dbReference>
<dbReference type="SMART" id="SM00776">
    <property type="entry name" value="NPCBM"/>
    <property type="match status" value="1"/>
</dbReference>
<proteinExistence type="predicted"/>
<evidence type="ECO:0000259" key="2">
    <source>
        <dbReference type="SMART" id="SM00776"/>
    </source>
</evidence>
<organism evidence="3 4">
    <name type="scientific">Luteolibacter luteus</name>
    <dbReference type="NCBI Taxonomy" id="2728835"/>
    <lineage>
        <taxon>Bacteria</taxon>
        <taxon>Pseudomonadati</taxon>
        <taxon>Verrucomicrobiota</taxon>
        <taxon>Verrucomicrobiia</taxon>
        <taxon>Verrucomicrobiales</taxon>
        <taxon>Verrucomicrobiaceae</taxon>
        <taxon>Luteolibacter</taxon>
    </lineage>
</organism>
<dbReference type="KEGG" id="luo:HHL09_00665"/>
<feature type="signal peptide" evidence="1">
    <location>
        <begin position="1"/>
        <end position="19"/>
    </location>
</feature>
<dbReference type="Proteomes" id="UP000501812">
    <property type="component" value="Chromosome"/>
</dbReference>
<name>A0A858RBI3_9BACT</name>
<sequence length="885" mass="97135">MIIRIFLLSVLVAPLTTNAEDLAVDSLPLRTLSSGWGKPQPGKSISGGTLKVAGKTYDRGIGTHAPSSLLLSLDGKADKFEAMVGIDDYAAADRASVEFKLIGDGKELWASGILKGGRPAVKCEADLSGVRSLQLVVTDGGNGTDSDHANWLTPVISYQGTPPVEWAPPSPVEDPGAPPNVGLVRTPGSGVLTYDGHPLLTLPQGATISAAEEKGARDTLTQTLKLKLPAGATLAVRGSREALAAETRGPAQQAFPFIRTAHGDSSNLRNNAIYDRSSDWMLEAGPGTRIVVATDLDGTKRFTLTPADGGGTLTFRPRYFQKHRNLAHYQPWTYQVRKDSITGWCSWWAFMRDANEKNVEELLKVWEEKRFADYGYRFIQLDDAYQGRYDGQREHAKNHVMYQGGTPDTWLDWKDNFPSGLDGYSGKVRKAGFQPALWIGCFFSDNATARQHPDWFVQGADGLPFPSPWASYGVDTTNPEAADTLVRPTFRGLKDAGLSYLKIDQLRHMLYDNFHHNPQWFASKGIGPADLFRNYLRIAREELGRDTFILSCWGVLPESIGLADACRIGGDGYGPVTLQQYNSFNGLVWLNDPDHCDILPQKAAAEAGNVRETKEVAAVSNDTIIRPALASIAGAMLMLSDAPAVYRDEKNLVGLRKSSPVISSVPAQLYDFDPVKTDVLRDTERMAIQSGTSPSPIDGDQFGKVCPFWLNEFNTGFDRWNVLHRLNWSNDKMPPARVSFGDLGLDPAKTYIVHEFWSDTTLGITKDGFELPGLDAMGLQSYAIREAQDHPQLISTNRHLSQGAAEIEALGWDQSTLTLEGRSRIIAEDDYRLLIHIPTGFRALSATADRQTVPLESKGNRAMVTIKLPRTGSTAWTIRFEKAAP</sequence>
<dbReference type="InterPro" id="IPR038637">
    <property type="entry name" value="NPCBM_sf"/>
</dbReference>
<dbReference type="AlphaFoldDB" id="A0A858RBI3"/>
<feature type="domain" description="Glycosyl hydrolase family 98 putative carbohydrate-binding module" evidence="2">
    <location>
        <begin position="18"/>
        <end position="158"/>
    </location>
</feature>
<feature type="chain" id="PRO_5032378977" description="Glycosyl hydrolase family 98 putative carbohydrate-binding module domain-containing protein" evidence="1">
    <location>
        <begin position="20"/>
        <end position="885"/>
    </location>
</feature>
<evidence type="ECO:0000313" key="3">
    <source>
        <dbReference type="EMBL" id="QJE94356.1"/>
    </source>
</evidence>
<keyword evidence="1" id="KW-0732">Signal</keyword>
<evidence type="ECO:0000256" key="1">
    <source>
        <dbReference type="SAM" id="SignalP"/>
    </source>
</evidence>
<keyword evidence="4" id="KW-1185">Reference proteome</keyword>
<accession>A0A858RBI3</accession>
<evidence type="ECO:0000313" key="4">
    <source>
        <dbReference type="Proteomes" id="UP000501812"/>
    </source>
</evidence>
<dbReference type="Pfam" id="PF02065">
    <property type="entry name" value="Melibiase"/>
    <property type="match status" value="1"/>
</dbReference>
<dbReference type="InterPro" id="IPR017853">
    <property type="entry name" value="GH"/>
</dbReference>
<dbReference type="Gene3D" id="3.20.20.70">
    <property type="entry name" value="Aldolase class I"/>
    <property type="match status" value="1"/>
</dbReference>
<protein>
    <recommendedName>
        <fullName evidence="2">Glycosyl hydrolase family 98 putative carbohydrate-binding module domain-containing protein</fullName>
    </recommendedName>
</protein>
<dbReference type="Pfam" id="PF08305">
    <property type="entry name" value="NPCBM"/>
    <property type="match status" value="1"/>
</dbReference>
<gene>
    <name evidence="3" type="ORF">HHL09_00665</name>
</gene>
<dbReference type="SUPFAM" id="SSF51445">
    <property type="entry name" value="(Trans)glycosidases"/>
    <property type="match status" value="1"/>
</dbReference>
<dbReference type="InterPro" id="IPR008979">
    <property type="entry name" value="Galactose-bd-like_sf"/>
</dbReference>
<dbReference type="EMBL" id="CP051774">
    <property type="protein sequence ID" value="QJE94356.1"/>
    <property type="molecule type" value="Genomic_DNA"/>
</dbReference>
<dbReference type="Gene3D" id="2.60.120.1060">
    <property type="entry name" value="NPCBM/NEW2 domain"/>
    <property type="match status" value="1"/>
</dbReference>
<dbReference type="InterPro" id="IPR013222">
    <property type="entry name" value="Glyco_hyd_98_carb-bd"/>
</dbReference>
<dbReference type="SUPFAM" id="SSF49785">
    <property type="entry name" value="Galactose-binding domain-like"/>
    <property type="match status" value="1"/>
</dbReference>
<reference evidence="3 4" key="1">
    <citation type="submission" date="2020-04" db="EMBL/GenBank/DDBJ databases">
        <title>Luteolibacter sp. G-1-1-1 isolated from soil.</title>
        <authorList>
            <person name="Dahal R.H."/>
        </authorList>
    </citation>
    <scope>NUCLEOTIDE SEQUENCE [LARGE SCALE GENOMIC DNA]</scope>
    <source>
        <strain evidence="3 4">G-1-1-1</strain>
    </source>
</reference>
<dbReference type="InterPro" id="IPR013785">
    <property type="entry name" value="Aldolase_TIM"/>
</dbReference>